<dbReference type="OrthoDB" id="573462at2"/>
<name>A0A0V8GDF1_9BACL</name>
<accession>A0A0V8GDF1</accession>
<protein>
    <recommendedName>
        <fullName evidence="1">Uracil-DNA glycosylase-like domain-containing protein</fullName>
    </recommendedName>
</protein>
<dbReference type="EMBL" id="JBAWKY010000004">
    <property type="protein sequence ID" value="MEI4463435.1"/>
    <property type="molecule type" value="Genomic_DNA"/>
</dbReference>
<evidence type="ECO:0000259" key="1">
    <source>
        <dbReference type="Pfam" id="PF03167"/>
    </source>
</evidence>
<dbReference type="InterPro" id="IPR036895">
    <property type="entry name" value="Uracil-DNA_glycosylase-like_sf"/>
</dbReference>
<dbReference type="SUPFAM" id="SSF52141">
    <property type="entry name" value="Uracil-DNA glycosylase-like"/>
    <property type="match status" value="1"/>
</dbReference>
<dbReference type="EMBL" id="LNQL01000004">
    <property type="protein sequence ID" value="KSU48328.1"/>
    <property type="molecule type" value="Genomic_DNA"/>
</dbReference>
<dbReference type="InterPro" id="IPR005122">
    <property type="entry name" value="Uracil-DNA_glycosylase-like"/>
</dbReference>
<dbReference type="Pfam" id="PF03167">
    <property type="entry name" value="UDG"/>
    <property type="match status" value="1"/>
</dbReference>
<gene>
    <name evidence="2" type="ORF">AS033_11935</name>
    <name evidence="3" type="ORF">SZL87_13495</name>
</gene>
<dbReference type="AlphaFoldDB" id="A0A0V8GDF1"/>
<reference evidence="2 4" key="1">
    <citation type="journal article" date="2015" name="Int. J. Syst. Evol. Microbiol.">
        <title>Exiguobacterium enclense sp. nov., isolated from sediment.</title>
        <authorList>
            <person name="Dastager S.G."/>
            <person name="Mawlankar R."/>
            <person name="Sonalkar V.V."/>
            <person name="Thorat M.N."/>
            <person name="Mual P."/>
            <person name="Verma A."/>
            <person name="Krishnamurthi S."/>
            <person name="Tang S.K."/>
            <person name="Li W.J."/>
        </authorList>
    </citation>
    <scope>NUCLEOTIDE SEQUENCE [LARGE SCALE GENOMIC DNA]</scope>
    <source>
        <strain evidence="2 4">NIO-1109</strain>
    </source>
</reference>
<evidence type="ECO:0000313" key="3">
    <source>
        <dbReference type="EMBL" id="MEI4463435.1"/>
    </source>
</evidence>
<evidence type="ECO:0000313" key="2">
    <source>
        <dbReference type="EMBL" id="KSU48328.1"/>
    </source>
</evidence>
<feature type="domain" description="Uracil-DNA glycosylase-like" evidence="1">
    <location>
        <begin position="48"/>
        <end position="230"/>
    </location>
</feature>
<proteinExistence type="predicted"/>
<organism evidence="2 4">
    <name type="scientific">Exiguobacterium indicum</name>
    <dbReference type="NCBI Taxonomy" id="296995"/>
    <lineage>
        <taxon>Bacteria</taxon>
        <taxon>Bacillati</taxon>
        <taxon>Bacillota</taxon>
        <taxon>Bacilli</taxon>
        <taxon>Bacillales</taxon>
        <taxon>Bacillales Family XII. Incertae Sedis</taxon>
        <taxon>Exiguobacterium</taxon>
    </lineage>
</organism>
<dbReference type="Proteomes" id="UP000053797">
    <property type="component" value="Unassembled WGS sequence"/>
</dbReference>
<comment type="caution">
    <text evidence="2">The sequence shown here is derived from an EMBL/GenBank/DDBJ whole genome shotgun (WGS) entry which is preliminary data.</text>
</comment>
<dbReference type="Proteomes" id="UP001387110">
    <property type="component" value="Unassembled WGS sequence"/>
</dbReference>
<evidence type="ECO:0000313" key="4">
    <source>
        <dbReference type="Proteomes" id="UP000053797"/>
    </source>
</evidence>
<dbReference type="RefSeq" id="WP_023469798.1">
    <property type="nucleotide sequence ID" value="NZ_FMYN01000004.1"/>
</dbReference>
<evidence type="ECO:0000313" key="5">
    <source>
        <dbReference type="Proteomes" id="UP001387110"/>
    </source>
</evidence>
<dbReference type="GeneID" id="90838001"/>
<keyword evidence="5" id="KW-1185">Reference proteome</keyword>
<reference evidence="3 5" key="2">
    <citation type="submission" date="2023-12" db="EMBL/GenBank/DDBJ databases">
        <authorList>
            <person name="Easwaran N."/>
            <person name="Lazarus H.P.S."/>
        </authorList>
    </citation>
    <scope>NUCLEOTIDE SEQUENCE [LARGE SCALE GENOMIC DNA]</scope>
    <source>
        <strain evidence="3 5">VIT-2023</strain>
    </source>
</reference>
<sequence length="245" mass="28119">MNSLTIFEQAIRSLPDDRTLRRDELWTDDFLLQQENELTVYYSPIGEYVNTEAKVVIIGITPGFEQMRIAFEEATDALHHGASLEGTARIVKYAASFAGTMRRNLVQMLDTLELPALLGIETTASLFHQHQELLHPTSLLKQPVFYREKNYSGHQPKINRSPLLRHYAEEHFVAEINQLQKPALLIPLGRVVETQVRGLIQDGRIEQHQLLSNFPHPSGANGHRKKQFEENQAYLMKQLIQHFAE</sequence>